<dbReference type="Gene3D" id="2.40.50.140">
    <property type="entry name" value="Nucleic acid-binding proteins"/>
    <property type="match status" value="2"/>
</dbReference>
<dbReference type="InterPro" id="IPR012340">
    <property type="entry name" value="NA-bd_OB-fold"/>
</dbReference>
<feature type="domain" description="Replication factor A C-terminal" evidence="1">
    <location>
        <begin position="194"/>
        <end position="275"/>
    </location>
</feature>
<dbReference type="CDD" id="cd04481">
    <property type="entry name" value="RPA1_DBD_B_like"/>
    <property type="match status" value="1"/>
</dbReference>
<proteinExistence type="predicted"/>
<organism evidence="2 3">
    <name type="scientific">Trifolium subterraneum</name>
    <name type="common">Subterranean clover</name>
    <dbReference type="NCBI Taxonomy" id="3900"/>
    <lineage>
        <taxon>Eukaryota</taxon>
        <taxon>Viridiplantae</taxon>
        <taxon>Streptophyta</taxon>
        <taxon>Embryophyta</taxon>
        <taxon>Tracheophyta</taxon>
        <taxon>Spermatophyta</taxon>
        <taxon>Magnoliopsida</taxon>
        <taxon>eudicotyledons</taxon>
        <taxon>Gunneridae</taxon>
        <taxon>Pentapetalae</taxon>
        <taxon>rosids</taxon>
        <taxon>fabids</taxon>
        <taxon>Fabales</taxon>
        <taxon>Fabaceae</taxon>
        <taxon>Papilionoideae</taxon>
        <taxon>50 kb inversion clade</taxon>
        <taxon>NPAAA clade</taxon>
        <taxon>Hologalegina</taxon>
        <taxon>IRL clade</taxon>
        <taxon>Trifolieae</taxon>
        <taxon>Trifolium</taxon>
    </lineage>
</organism>
<gene>
    <name evidence="2" type="ORF">TSUD_275640</name>
</gene>
<sequence>MACKVKDSSDALYGDIADISPGKEILRIKVKVLRMWKVPAFLNPSEFSSIEMVLVDEKLTKMVVIELTDHSGKCECALFGDYVDELNKKMGKSSDGLPIVVIQFAKVKIFRDKAALQNVMNTTRILVNPDIPEVDNFKNSIAVHGIEIGGPVPMIGDRPKPSMEEEFLRMHPKKSVSELSGLCEDGVFVVCVEVVGIVDGHDWWYPACKCHKAVIADSGSYFCSGCNRHVFQVVPRFRVKIEATDGKDSGVFVIFDSDMSYIMEKSCSYFVARNKANGAGLYPNEFDSLVGKKMLLAVNKPLKECQISDGSHRVKRICLDPTIIERFCAEGPYFTPSKRNLATIDLDSDGLSDEANIDDDDSQPLEFLKDLIVTPPSASNKTPEKDVVGGRLKRNLSKAFDVVAKPPGPRRLRKVKIEED</sequence>
<evidence type="ECO:0000313" key="3">
    <source>
        <dbReference type="Proteomes" id="UP000242715"/>
    </source>
</evidence>
<evidence type="ECO:0000259" key="1">
    <source>
        <dbReference type="Pfam" id="PF08646"/>
    </source>
</evidence>
<dbReference type="OrthoDB" id="1436040at2759"/>
<reference evidence="3" key="1">
    <citation type="journal article" date="2017" name="Front. Plant Sci.">
        <title>Climate Clever Clovers: New Paradigm to Reduce the Environmental Footprint of Ruminants by Breeding Low Methanogenic Forages Utilizing Haplotype Variation.</title>
        <authorList>
            <person name="Kaur P."/>
            <person name="Appels R."/>
            <person name="Bayer P.E."/>
            <person name="Keeble-Gagnere G."/>
            <person name="Wang J."/>
            <person name="Hirakawa H."/>
            <person name="Shirasawa K."/>
            <person name="Vercoe P."/>
            <person name="Stefanova K."/>
            <person name="Durmic Z."/>
            <person name="Nichols P."/>
            <person name="Revell C."/>
            <person name="Isobe S.N."/>
            <person name="Edwards D."/>
            <person name="Erskine W."/>
        </authorList>
    </citation>
    <scope>NUCLEOTIDE SEQUENCE [LARGE SCALE GENOMIC DNA]</scope>
    <source>
        <strain evidence="3">cv. Daliak</strain>
    </source>
</reference>
<dbReference type="InterPro" id="IPR013955">
    <property type="entry name" value="Rep_factor-A_C"/>
</dbReference>
<keyword evidence="3" id="KW-1185">Reference proteome</keyword>
<name>A0A2Z6NLL8_TRISU</name>
<dbReference type="Pfam" id="PF08646">
    <property type="entry name" value="Rep_fac-A_C"/>
    <property type="match status" value="1"/>
</dbReference>
<dbReference type="PANTHER" id="PTHR47165">
    <property type="entry name" value="OS03G0429900 PROTEIN"/>
    <property type="match status" value="1"/>
</dbReference>
<protein>
    <recommendedName>
        <fullName evidence="1">Replication factor A C-terminal domain-containing protein</fullName>
    </recommendedName>
</protein>
<dbReference type="AlphaFoldDB" id="A0A2Z6NLL8"/>
<evidence type="ECO:0000313" key="2">
    <source>
        <dbReference type="EMBL" id="GAU37512.1"/>
    </source>
</evidence>
<accession>A0A2Z6NLL8</accession>
<dbReference type="SUPFAM" id="SSF50249">
    <property type="entry name" value="Nucleic acid-binding proteins"/>
    <property type="match status" value="2"/>
</dbReference>
<dbReference type="PANTHER" id="PTHR47165:SF4">
    <property type="entry name" value="OS03G0429900 PROTEIN"/>
    <property type="match status" value="1"/>
</dbReference>
<dbReference type="EMBL" id="DF973673">
    <property type="protein sequence ID" value="GAU37512.1"/>
    <property type="molecule type" value="Genomic_DNA"/>
</dbReference>
<dbReference type="Proteomes" id="UP000242715">
    <property type="component" value="Unassembled WGS sequence"/>
</dbReference>